<dbReference type="PANTHER" id="PTHR31793:SF27">
    <property type="entry name" value="NOVEL THIOESTERASE SUPERFAMILY DOMAIN AND SAPOSIN A-TYPE DOMAIN CONTAINING PROTEIN (0610012H03RIK)"/>
    <property type="match status" value="1"/>
</dbReference>
<evidence type="ECO:0000256" key="1">
    <source>
        <dbReference type="ARBA" id="ARBA00005953"/>
    </source>
</evidence>
<dbReference type="Gene3D" id="3.10.129.10">
    <property type="entry name" value="Hotdog Thioesterase"/>
    <property type="match status" value="1"/>
</dbReference>
<sequence length="141" mass="16477">MFYRYIHEVQFYETDAMQIVHHSNYIRWFEEARISFLSELGYSYKKMEDEGLSVPVLAVDCRYKKSLRFGDTAEVRVMIDKFTPMRMNLSYEIYNTATAELTTTGSSEHCFLLSESGRPTSLKRTHPHILKALESALKEDS</sequence>
<dbReference type="InterPro" id="IPR029069">
    <property type="entry name" value="HotDog_dom_sf"/>
</dbReference>
<gene>
    <name evidence="3" type="ORF">NRE15_06945</name>
</gene>
<keyword evidence="2" id="KW-0378">Hydrolase</keyword>
<evidence type="ECO:0000256" key="2">
    <source>
        <dbReference type="ARBA" id="ARBA00022801"/>
    </source>
</evidence>
<keyword evidence="4" id="KW-1185">Reference proteome</keyword>
<protein>
    <submittedName>
        <fullName evidence="3">Acyl-CoA thioesterase</fullName>
    </submittedName>
</protein>
<evidence type="ECO:0000313" key="3">
    <source>
        <dbReference type="EMBL" id="UUX35375.1"/>
    </source>
</evidence>
<accession>A0ABY5PA56</accession>
<dbReference type="InterPro" id="IPR050563">
    <property type="entry name" value="4-hydroxybenzoyl-CoA_TE"/>
</dbReference>
<proteinExistence type="inferred from homology"/>
<dbReference type="CDD" id="cd00586">
    <property type="entry name" value="4HBT"/>
    <property type="match status" value="1"/>
</dbReference>
<reference evidence="3 4" key="1">
    <citation type="submission" date="2022-08" db="EMBL/GenBank/DDBJ databases">
        <title>Aerococcaceae sp. nov isolated from spoiled eye mask.</title>
        <authorList>
            <person name="Zhou G."/>
            <person name="Xie X.-B."/>
            <person name="Shi Q.-S."/>
            <person name="Wang Y.-S."/>
            <person name="Wen X."/>
            <person name="Peng H."/>
            <person name="Yang X.-J."/>
            <person name="Tao H.-B."/>
            <person name="Huang X.-M."/>
        </authorList>
    </citation>
    <scope>NUCLEOTIDE SEQUENCE [LARGE SCALE GENOMIC DNA]</scope>
    <source>
        <strain evidence="4">DM20194951</strain>
    </source>
</reference>
<dbReference type="PANTHER" id="PTHR31793">
    <property type="entry name" value="4-HYDROXYBENZOYL-COA THIOESTERASE FAMILY MEMBER"/>
    <property type="match status" value="1"/>
</dbReference>
<dbReference type="NCBIfam" id="TIGR00051">
    <property type="entry name" value="YbgC/FadM family acyl-CoA thioesterase"/>
    <property type="match status" value="1"/>
</dbReference>
<comment type="similarity">
    <text evidence="1">Belongs to the 4-hydroxybenzoyl-CoA thioesterase family.</text>
</comment>
<dbReference type="EMBL" id="CP102453">
    <property type="protein sequence ID" value="UUX35375.1"/>
    <property type="molecule type" value="Genomic_DNA"/>
</dbReference>
<dbReference type="Pfam" id="PF13279">
    <property type="entry name" value="4HBT_2"/>
    <property type="match status" value="1"/>
</dbReference>
<dbReference type="RefSeq" id="WP_313794863.1">
    <property type="nucleotide sequence ID" value="NZ_CP102453.1"/>
</dbReference>
<organism evidence="3 4">
    <name type="scientific">Fundicoccus culcitae</name>
    <dbReference type="NCBI Taxonomy" id="2969821"/>
    <lineage>
        <taxon>Bacteria</taxon>
        <taxon>Bacillati</taxon>
        <taxon>Bacillota</taxon>
        <taxon>Bacilli</taxon>
        <taxon>Lactobacillales</taxon>
        <taxon>Aerococcaceae</taxon>
        <taxon>Fundicoccus</taxon>
    </lineage>
</organism>
<dbReference type="Proteomes" id="UP001315967">
    <property type="component" value="Chromosome"/>
</dbReference>
<dbReference type="InterPro" id="IPR006684">
    <property type="entry name" value="YbgC/YbaW"/>
</dbReference>
<evidence type="ECO:0000313" key="4">
    <source>
        <dbReference type="Proteomes" id="UP001315967"/>
    </source>
</evidence>
<dbReference type="PIRSF" id="PIRSF003230">
    <property type="entry name" value="YbgC"/>
    <property type="match status" value="1"/>
</dbReference>
<name>A0ABY5PA56_9LACT</name>
<dbReference type="SUPFAM" id="SSF54637">
    <property type="entry name" value="Thioesterase/thiol ester dehydrase-isomerase"/>
    <property type="match status" value="1"/>
</dbReference>